<dbReference type="InterPro" id="IPR010043">
    <property type="entry name" value="UTase/UR"/>
</dbReference>
<dbReference type="Proteomes" id="UP001171111">
    <property type="component" value="Unassembled WGS sequence"/>
</dbReference>
<keyword evidence="3" id="KW-1185">Reference proteome</keyword>
<dbReference type="PANTHER" id="PTHR47320">
    <property type="entry name" value="BIFUNCTIONAL URIDYLYLTRANSFERASE/URIDYLYL-REMOVING ENZYME"/>
    <property type="match status" value="1"/>
</dbReference>
<sequence length="820" mass="92741">MQKQSLVLSAPSDALKKALLRLNGHNFGAYFSKEIDRVVKDAFKACKKDFFDTYEPSDDEVPLCALALSNYALSEIGFGCNISLVLCYKDIRGYNARDFAIALEESLSTISSNFKVHILEISRLFNTLRHDIELKSKFCTMRYICASKRLYKEAKAELARVKEQGKDEFIKYHINELKPYDDVLLLSQKPDLKSGYGGFFDYERALMLLNLEGSAKENALKFISEKEYSEFVLASEFLSSCMSALRISGGNDSIESAFLEPASKILRIKEKRELDVRVLLVAKALTSMQRIAVYSRYLLKANFALFFKSKLSFAKLRGAKASGDFYLIDNTIFTPLHAKPKTLISVLKSVNALSDEPFKFHIESILYFKHISVAKYDSSELLAFKKIFYRKHSFWILKALLDGEQLFGLIKPMEHTRHLAQFDNYKFSVDEYSLMCIYHLENIQDSNVGRLYDELSAENKALLKIVALMHEVAKSQGKTSATHGLQGANIFRSYASKLELSQTSTALGVTLIKNHSLMNKAIKGEINAQNTLNLISHIGSVEALKMLYILTYSIVNATNDGFYSSTMASTLRELYEGALAGFKSTSDESLGEGRARAKKENLIKKNSAFLELSAEQKSRILSIISNLFFIKYKASGIINIALWAMECANISVKISSDEGLSVEMIVRRGWNVSMVLSKLSKLDLEYMEIFELFENKFFVKLKYAKSVESAKFASLESGIITALCDKGEASVSRPVILPNEVSCELGDEYAKININAKDSRGFMAYILACFERFSLRLANARIQTIKNRTRNLYLIEKDSSFERNFALFKEYITKDEKCVE</sequence>
<organism evidence="2 3">
    <name type="scientific">Campylobacter magnus</name>
    <dbReference type="NCBI Taxonomy" id="3026462"/>
    <lineage>
        <taxon>Bacteria</taxon>
        <taxon>Pseudomonadati</taxon>
        <taxon>Campylobacterota</taxon>
        <taxon>Epsilonproteobacteria</taxon>
        <taxon>Campylobacterales</taxon>
        <taxon>Campylobacteraceae</taxon>
        <taxon>Campylobacter</taxon>
    </lineage>
</organism>
<evidence type="ECO:0000313" key="3">
    <source>
        <dbReference type="Proteomes" id="UP001171111"/>
    </source>
</evidence>
<dbReference type="RefSeq" id="WP_302244259.1">
    <property type="nucleotide sequence ID" value="NZ_JAULJQ010000004.1"/>
</dbReference>
<dbReference type="EMBL" id="JAULJQ010000004">
    <property type="protein sequence ID" value="MDO2409379.1"/>
    <property type="molecule type" value="Genomic_DNA"/>
</dbReference>
<proteinExistence type="predicted"/>
<gene>
    <name evidence="2" type="ORF">Q2362_04600</name>
</gene>
<evidence type="ECO:0000313" key="2">
    <source>
        <dbReference type="EMBL" id="MDO2409379.1"/>
    </source>
</evidence>
<name>A0ABT8T6P8_9BACT</name>
<reference evidence="2 3" key="1">
    <citation type="submission" date="2023-06" db="EMBL/GenBank/DDBJ databases">
        <title>Campylobacter magnum sp. nov., isolated from cecal contents of domestic pigs (Sus scrofa domesticus).</title>
        <authorList>
            <person name="Papic B."/>
            <person name="Gruntar I."/>
        </authorList>
    </citation>
    <scope>NUCLEOTIDE SEQUENCE [LARGE SCALE GENOMIC DNA]</scope>
    <source>
        <strain evidence="3">34484-21</strain>
    </source>
</reference>
<accession>A0ABT8T6P8</accession>
<evidence type="ECO:0000256" key="1">
    <source>
        <dbReference type="ARBA" id="ARBA00022801"/>
    </source>
</evidence>
<evidence type="ECO:0008006" key="4">
    <source>
        <dbReference type="Google" id="ProtNLM"/>
    </source>
</evidence>
<keyword evidence="1" id="KW-0378">Hydrolase</keyword>
<protein>
    <recommendedName>
        <fullName evidence="4">[protein-PII] uridylyltransferase</fullName>
    </recommendedName>
</protein>
<comment type="caution">
    <text evidence="2">The sequence shown here is derived from an EMBL/GenBank/DDBJ whole genome shotgun (WGS) entry which is preliminary data.</text>
</comment>
<dbReference type="PANTHER" id="PTHR47320:SF1">
    <property type="entry name" value="BIFUNCTIONAL URIDYLYLTRANSFERASE_URIDYLYL-REMOVING ENZYME"/>
    <property type="match status" value="1"/>
</dbReference>